<dbReference type="Gene3D" id="2.60.120.10">
    <property type="entry name" value="Jelly Rolls"/>
    <property type="match status" value="1"/>
</dbReference>
<dbReference type="WBParaSite" id="HDID_0000352501-mRNA-1">
    <property type="protein sequence ID" value="HDID_0000352501-mRNA-1"/>
    <property type="gene ID" value="HDID_0000352501"/>
</dbReference>
<reference evidence="5" key="1">
    <citation type="submission" date="2016-04" db="UniProtKB">
        <authorList>
            <consortium name="WormBaseParasite"/>
        </authorList>
    </citation>
    <scope>IDENTIFICATION</scope>
</reference>
<feature type="domain" description="Cyclic nucleotide-binding" evidence="2">
    <location>
        <begin position="173"/>
        <end position="221"/>
    </location>
</feature>
<dbReference type="InterPro" id="IPR014710">
    <property type="entry name" value="RmlC-like_jellyroll"/>
</dbReference>
<evidence type="ECO:0000313" key="5">
    <source>
        <dbReference type="WBParaSite" id="HDID_0000352501-mRNA-1"/>
    </source>
</evidence>
<dbReference type="AlphaFoldDB" id="A0A158QDR1"/>
<accession>A0A158QDR1</accession>
<organism evidence="5">
    <name type="scientific">Hymenolepis diminuta</name>
    <name type="common">Rat tapeworm</name>
    <dbReference type="NCBI Taxonomy" id="6216"/>
    <lineage>
        <taxon>Eukaryota</taxon>
        <taxon>Metazoa</taxon>
        <taxon>Spiralia</taxon>
        <taxon>Lophotrochozoa</taxon>
        <taxon>Platyhelminthes</taxon>
        <taxon>Cestoda</taxon>
        <taxon>Eucestoda</taxon>
        <taxon>Cyclophyllidea</taxon>
        <taxon>Hymenolepididae</taxon>
        <taxon>Hymenolepis</taxon>
    </lineage>
</organism>
<reference evidence="3 4" key="2">
    <citation type="submission" date="2018-11" db="EMBL/GenBank/DDBJ databases">
        <authorList>
            <consortium name="Pathogen Informatics"/>
        </authorList>
    </citation>
    <scope>NUCLEOTIDE SEQUENCE [LARGE SCALE GENOMIC DNA]</scope>
</reference>
<dbReference type="InterPro" id="IPR000595">
    <property type="entry name" value="cNMP-bd_dom"/>
</dbReference>
<evidence type="ECO:0000313" key="3">
    <source>
        <dbReference type="EMBL" id="VDL34337.1"/>
    </source>
</evidence>
<feature type="region of interest" description="Disordered" evidence="1">
    <location>
        <begin position="57"/>
        <end position="138"/>
    </location>
</feature>
<proteinExistence type="predicted"/>
<protein>
    <submittedName>
        <fullName evidence="5">Cyclic nucleotide-binding domain-containing protein</fullName>
    </submittedName>
</protein>
<dbReference type="SUPFAM" id="SSF51206">
    <property type="entry name" value="cAMP-binding domain-like"/>
    <property type="match status" value="1"/>
</dbReference>
<evidence type="ECO:0000256" key="1">
    <source>
        <dbReference type="SAM" id="MobiDB-lite"/>
    </source>
</evidence>
<dbReference type="EMBL" id="UYSG01001089">
    <property type="protein sequence ID" value="VDL34337.1"/>
    <property type="molecule type" value="Genomic_DNA"/>
</dbReference>
<dbReference type="OrthoDB" id="21144at2759"/>
<dbReference type="InterPro" id="IPR018490">
    <property type="entry name" value="cNMP-bd_dom_sf"/>
</dbReference>
<sequence>MCVFYFSFGTRLNGSQVRHQDCFVLEDSDLILIPYIERDQTPLANSVPHNRSQIQTFAKSNGDGTRPNMPTAAGSIKKPTQPLPERQSSLSESDSAIVRTMTTASNSNSCSTSLQGGGGESTGIDSDSDVDGAEGGSSDSLRDTFWDALLKEPKLRTSADVEVLVENVQKLPAFSNLSEGTRAALCRLMLVAVVRDAGQVVLSDGEILDTWSVILNGTVEVCLFL</sequence>
<dbReference type="PROSITE" id="PS50042">
    <property type="entry name" value="CNMP_BINDING_3"/>
    <property type="match status" value="1"/>
</dbReference>
<gene>
    <name evidence="3" type="ORF">HDID_LOCUS3523</name>
</gene>
<feature type="compositionally biased region" description="Low complexity" evidence="1">
    <location>
        <begin position="100"/>
        <end position="113"/>
    </location>
</feature>
<evidence type="ECO:0000259" key="2">
    <source>
        <dbReference type="PROSITE" id="PS50042"/>
    </source>
</evidence>
<dbReference type="STRING" id="6216.A0A158QDR1"/>
<dbReference type="Proteomes" id="UP000274504">
    <property type="component" value="Unassembled WGS sequence"/>
</dbReference>
<name>A0A158QDR1_HYMDI</name>
<evidence type="ECO:0000313" key="4">
    <source>
        <dbReference type="Proteomes" id="UP000274504"/>
    </source>
</evidence>